<feature type="transmembrane region" description="Helical" evidence="1">
    <location>
        <begin position="143"/>
        <end position="169"/>
    </location>
</feature>
<dbReference type="AlphaFoldDB" id="A0A2S5J0K3"/>
<comment type="caution">
    <text evidence="2">The sequence shown here is derived from an EMBL/GenBank/DDBJ whole genome shotgun (WGS) entry which is preliminary data.</text>
</comment>
<dbReference type="Proteomes" id="UP000239297">
    <property type="component" value="Unassembled WGS sequence"/>
</dbReference>
<name>A0A2S5J0K3_9MICC</name>
<evidence type="ECO:0000313" key="3">
    <source>
        <dbReference type="Proteomes" id="UP000239297"/>
    </source>
</evidence>
<sequence length="181" mass="19427">MTHRPNKLDRVAERIMDLDSPAYGDERERAVFMEASTFGLTTALYAGLVSAFLASVFGFLLLPVVLLVVTLLPSGAAVWYARRRNVNVQMLAETAGARSTMVSTVVFGAMMTLTFAAMAYTIFAGQPLLTISRIEVTPGEGFFGGMAQGAVVGGMIGGLAAIIGSLLSFRRANRLREARDR</sequence>
<feature type="transmembrane region" description="Helical" evidence="1">
    <location>
        <begin position="102"/>
        <end position="123"/>
    </location>
</feature>
<dbReference type="EMBL" id="PRKW01000001">
    <property type="protein sequence ID" value="PPB50362.1"/>
    <property type="molecule type" value="Genomic_DNA"/>
</dbReference>
<protein>
    <submittedName>
        <fullName evidence="2">Uncharacterized protein</fullName>
    </submittedName>
</protein>
<dbReference type="OrthoDB" id="5116131at2"/>
<feature type="transmembrane region" description="Helical" evidence="1">
    <location>
        <begin position="60"/>
        <end position="81"/>
    </location>
</feature>
<keyword evidence="1" id="KW-0472">Membrane</keyword>
<evidence type="ECO:0000313" key="2">
    <source>
        <dbReference type="EMBL" id="PPB50362.1"/>
    </source>
</evidence>
<keyword evidence="1" id="KW-0812">Transmembrane</keyword>
<feature type="transmembrane region" description="Helical" evidence="1">
    <location>
        <begin position="35"/>
        <end position="54"/>
    </location>
</feature>
<evidence type="ECO:0000256" key="1">
    <source>
        <dbReference type="SAM" id="Phobius"/>
    </source>
</evidence>
<dbReference type="RefSeq" id="WP_104119637.1">
    <property type="nucleotide sequence ID" value="NZ_PRKW01000001.1"/>
</dbReference>
<proteinExistence type="predicted"/>
<keyword evidence="3" id="KW-1185">Reference proteome</keyword>
<organism evidence="2 3">
    <name type="scientific">Arthrobacter pityocampae</name>
    <dbReference type="NCBI Taxonomy" id="547334"/>
    <lineage>
        <taxon>Bacteria</taxon>
        <taxon>Bacillati</taxon>
        <taxon>Actinomycetota</taxon>
        <taxon>Actinomycetes</taxon>
        <taxon>Micrococcales</taxon>
        <taxon>Micrococcaceae</taxon>
        <taxon>Arthrobacter</taxon>
    </lineage>
</organism>
<reference evidence="2 3" key="1">
    <citation type="journal article" date="2014" name="Int. J. Syst. Evol. Microbiol.">
        <title>Arthrobacter pityocampae sp. nov., isolated from Thaumetopoea pityocampa (Lep., Thaumetopoeidae).</title>
        <authorList>
            <person name="Ince I.A."/>
            <person name="Demirbag Z."/>
            <person name="Kati H."/>
        </authorList>
    </citation>
    <scope>NUCLEOTIDE SEQUENCE [LARGE SCALE GENOMIC DNA]</scope>
    <source>
        <strain evidence="2 3">Tp2</strain>
    </source>
</reference>
<gene>
    <name evidence="2" type="ORF">C4K88_00090</name>
</gene>
<accession>A0A2S5J0K3</accession>
<keyword evidence="1" id="KW-1133">Transmembrane helix</keyword>